<dbReference type="EMBL" id="PCYI01000027">
    <property type="protein sequence ID" value="PIR44544.1"/>
    <property type="molecule type" value="Genomic_DNA"/>
</dbReference>
<dbReference type="InterPro" id="IPR019984">
    <property type="entry name" value="Ribosomal_uS17_bact/chlr"/>
</dbReference>
<dbReference type="PANTHER" id="PTHR10744">
    <property type="entry name" value="40S RIBOSOMAL PROTEIN S11 FAMILY MEMBER"/>
    <property type="match status" value="1"/>
</dbReference>
<dbReference type="PANTHER" id="PTHR10744:SF1">
    <property type="entry name" value="SMALL RIBOSOMAL SUBUNIT PROTEIN US17M"/>
    <property type="match status" value="1"/>
</dbReference>
<dbReference type="PRINTS" id="PR00973">
    <property type="entry name" value="RIBOSOMALS17"/>
</dbReference>
<dbReference type="GO" id="GO:0019843">
    <property type="term" value="F:rRNA binding"/>
    <property type="evidence" value="ECO:0007669"/>
    <property type="project" value="UniProtKB-UniRule"/>
</dbReference>
<dbReference type="CDD" id="cd00364">
    <property type="entry name" value="Ribosomal_uS17"/>
    <property type="match status" value="1"/>
</dbReference>
<sequence>MAKSKNTAKYSTGPGAWVLEGVVVSDKMQKTAVVEVVRMVKHPKYHKFMKMRKRFKAENPDNVYKIGDRVRMHSCRPLSKDKHFSIVAKLGAVKGGLRDIVAVDAEDGEVGANS</sequence>
<accession>A0A2H0REU7</accession>
<keyword evidence="5 6" id="KW-0687">Ribonucleoprotein</keyword>
<dbReference type="SUPFAM" id="SSF50249">
    <property type="entry name" value="Nucleic acid-binding proteins"/>
    <property type="match status" value="1"/>
</dbReference>
<reference evidence="7 8" key="1">
    <citation type="submission" date="2017-09" db="EMBL/GenBank/DDBJ databases">
        <title>Depth-based differentiation of microbial function through sediment-hosted aquifers and enrichment of novel symbionts in the deep terrestrial subsurface.</title>
        <authorList>
            <person name="Probst A.J."/>
            <person name="Ladd B."/>
            <person name="Jarett J.K."/>
            <person name="Geller-Mcgrath D.E."/>
            <person name="Sieber C.M."/>
            <person name="Emerson J.B."/>
            <person name="Anantharaman K."/>
            <person name="Thomas B.C."/>
            <person name="Malmstrom R."/>
            <person name="Stieglmeier M."/>
            <person name="Klingl A."/>
            <person name="Woyke T."/>
            <person name="Ryan C.M."/>
            <person name="Banfield J.F."/>
        </authorList>
    </citation>
    <scope>NUCLEOTIDE SEQUENCE [LARGE SCALE GENOMIC DNA]</scope>
    <source>
        <strain evidence="7">CG10_big_fil_rev_8_21_14_0_10_51_16</strain>
    </source>
</reference>
<evidence type="ECO:0000313" key="8">
    <source>
        <dbReference type="Proteomes" id="UP000228767"/>
    </source>
</evidence>
<evidence type="ECO:0000256" key="5">
    <source>
        <dbReference type="ARBA" id="ARBA00023274"/>
    </source>
</evidence>
<dbReference type="AlphaFoldDB" id="A0A2H0REU7"/>
<evidence type="ECO:0000256" key="1">
    <source>
        <dbReference type="ARBA" id="ARBA00010254"/>
    </source>
</evidence>
<evidence type="ECO:0000256" key="4">
    <source>
        <dbReference type="ARBA" id="ARBA00022980"/>
    </source>
</evidence>
<evidence type="ECO:0000256" key="3">
    <source>
        <dbReference type="ARBA" id="ARBA00022884"/>
    </source>
</evidence>
<evidence type="ECO:0000256" key="6">
    <source>
        <dbReference type="HAMAP-Rule" id="MF_01345"/>
    </source>
</evidence>
<organism evidence="7 8">
    <name type="scientific">Candidatus Vogelbacteria bacterium CG10_big_fil_rev_8_21_14_0_10_51_16</name>
    <dbReference type="NCBI Taxonomy" id="1975045"/>
    <lineage>
        <taxon>Bacteria</taxon>
        <taxon>Candidatus Vogeliibacteriota</taxon>
    </lineage>
</organism>
<keyword evidence="4 6" id="KW-0689">Ribosomal protein</keyword>
<dbReference type="Pfam" id="PF00366">
    <property type="entry name" value="Ribosomal_S17"/>
    <property type="match status" value="1"/>
</dbReference>
<comment type="subunit">
    <text evidence="6">Part of the 30S ribosomal subunit.</text>
</comment>
<dbReference type="InterPro" id="IPR012340">
    <property type="entry name" value="NA-bd_OB-fold"/>
</dbReference>
<dbReference type="InterPro" id="IPR000266">
    <property type="entry name" value="Ribosomal_uS17"/>
</dbReference>
<dbReference type="HAMAP" id="MF_01345_B">
    <property type="entry name" value="Ribosomal_uS17_B"/>
    <property type="match status" value="1"/>
</dbReference>
<dbReference type="GO" id="GO:0003735">
    <property type="term" value="F:structural constituent of ribosome"/>
    <property type="evidence" value="ECO:0007669"/>
    <property type="project" value="UniProtKB-UniRule"/>
</dbReference>
<comment type="function">
    <text evidence="6">One of the primary rRNA binding proteins, it binds specifically to the 5'-end of 16S ribosomal RNA.</text>
</comment>
<proteinExistence type="inferred from homology"/>
<keyword evidence="2 6" id="KW-0699">rRNA-binding</keyword>
<evidence type="ECO:0000256" key="2">
    <source>
        <dbReference type="ARBA" id="ARBA00022730"/>
    </source>
</evidence>
<dbReference type="Gene3D" id="2.40.50.140">
    <property type="entry name" value="Nucleic acid-binding proteins"/>
    <property type="match status" value="1"/>
</dbReference>
<dbReference type="GO" id="GO:0006412">
    <property type="term" value="P:translation"/>
    <property type="evidence" value="ECO:0007669"/>
    <property type="project" value="UniProtKB-UniRule"/>
</dbReference>
<comment type="similarity">
    <text evidence="1 6">Belongs to the universal ribosomal protein uS17 family.</text>
</comment>
<comment type="caution">
    <text evidence="7">The sequence shown here is derived from an EMBL/GenBank/DDBJ whole genome shotgun (WGS) entry which is preliminary data.</text>
</comment>
<gene>
    <name evidence="6 7" type="primary">rpsQ</name>
    <name evidence="7" type="ORF">COV10_04210</name>
</gene>
<name>A0A2H0REU7_9BACT</name>
<keyword evidence="3 6" id="KW-0694">RNA-binding</keyword>
<dbReference type="NCBIfam" id="NF004123">
    <property type="entry name" value="PRK05610.1"/>
    <property type="match status" value="1"/>
</dbReference>
<protein>
    <recommendedName>
        <fullName evidence="6">Small ribosomal subunit protein uS17</fullName>
    </recommendedName>
</protein>
<dbReference type="NCBIfam" id="TIGR03635">
    <property type="entry name" value="uS17_bact"/>
    <property type="match status" value="1"/>
</dbReference>
<evidence type="ECO:0000313" key="7">
    <source>
        <dbReference type="EMBL" id="PIR44544.1"/>
    </source>
</evidence>
<dbReference type="GO" id="GO:0022627">
    <property type="term" value="C:cytosolic small ribosomal subunit"/>
    <property type="evidence" value="ECO:0007669"/>
    <property type="project" value="UniProtKB-UniRule"/>
</dbReference>
<dbReference type="Proteomes" id="UP000228767">
    <property type="component" value="Unassembled WGS sequence"/>
</dbReference>